<dbReference type="RefSeq" id="WP_142834832.1">
    <property type="nucleotide sequence ID" value="NZ_VFSV01000016.1"/>
</dbReference>
<dbReference type="EMBL" id="VFSV01000016">
    <property type="protein sequence ID" value="TRD19783.1"/>
    <property type="molecule type" value="Genomic_DNA"/>
</dbReference>
<dbReference type="AlphaFoldDB" id="A0A547Q073"/>
<protein>
    <submittedName>
        <fullName evidence="2">DUF4115 domain-containing protein</fullName>
    </submittedName>
</protein>
<keyword evidence="3" id="KW-1185">Reference proteome</keyword>
<dbReference type="PANTHER" id="PTHR34475">
    <property type="match status" value="1"/>
</dbReference>
<evidence type="ECO:0000313" key="2">
    <source>
        <dbReference type="EMBL" id="TRD19783.1"/>
    </source>
</evidence>
<evidence type="ECO:0000313" key="3">
    <source>
        <dbReference type="Proteomes" id="UP000318590"/>
    </source>
</evidence>
<dbReference type="OrthoDB" id="9790252at2"/>
<dbReference type="Proteomes" id="UP000318590">
    <property type="component" value="Unassembled WGS sequence"/>
</dbReference>
<dbReference type="InterPro" id="IPR025194">
    <property type="entry name" value="RodZ-like_C"/>
</dbReference>
<comment type="caution">
    <text evidence="2">The sequence shown here is derived from an EMBL/GenBank/DDBJ whole genome shotgun (WGS) entry which is preliminary data.</text>
</comment>
<name>A0A547Q073_9RHOB</name>
<dbReference type="InterPro" id="IPR010982">
    <property type="entry name" value="Lambda_DNA-bd_dom_sf"/>
</dbReference>
<accession>A0A547Q073</accession>
<dbReference type="GO" id="GO:0003677">
    <property type="term" value="F:DNA binding"/>
    <property type="evidence" value="ECO:0007669"/>
    <property type="project" value="InterPro"/>
</dbReference>
<evidence type="ECO:0000259" key="1">
    <source>
        <dbReference type="Pfam" id="PF13464"/>
    </source>
</evidence>
<dbReference type="Pfam" id="PF13413">
    <property type="entry name" value="HTH_25"/>
    <property type="match status" value="1"/>
</dbReference>
<feature type="domain" description="Cytoskeleton protein RodZ-like C-terminal" evidence="1">
    <location>
        <begin position="308"/>
        <end position="372"/>
    </location>
</feature>
<sequence length="425" mass="44217">MIGRFRQSETVEIAEPKSYDDFKVSLGDVMRGERATLGKSLLDVQRDLKIKATYIAAIEKADPTAFETPGFIAGYVRSYARYLGLDTEWAFKVFCEESGFAPASGMSETGSISRKSTAGLGQSSPFGSHNLAVAPAADGFFARLEPGAIGSLVVVAGLIGVLGFGGFKLLNEVQKVQLAPVDQTPELTAVVDPLEGVAGLNSAADDPAAEAVEAGFDRLYRPEALDVPVLVARDSPIGSIDPMTQGMLADLAPPTAPSAAELSEIRLVSAPDRPAVSPQSPILVDAGQAAPGAPQVFAGSVPEVVVIAVRPSWVRVRAADGTTIYEKTMQEGDRFVLPKTEDPATLRTGESGAIYFAVNGTAVGPAGAAGQVTGGLELSAENLSNSYEVADLDADTALQRVVVALRQEQSELPPGAEAASADIAE</sequence>
<gene>
    <name evidence="2" type="ORF">FEV53_10830</name>
</gene>
<dbReference type="Pfam" id="PF13464">
    <property type="entry name" value="RodZ_C"/>
    <property type="match status" value="1"/>
</dbReference>
<proteinExistence type="predicted"/>
<organism evidence="2 3">
    <name type="scientific">Palleronia caenipelagi</name>
    <dbReference type="NCBI Taxonomy" id="2489174"/>
    <lineage>
        <taxon>Bacteria</taxon>
        <taxon>Pseudomonadati</taxon>
        <taxon>Pseudomonadota</taxon>
        <taxon>Alphaproteobacteria</taxon>
        <taxon>Rhodobacterales</taxon>
        <taxon>Roseobacteraceae</taxon>
        <taxon>Palleronia</taxon>
    </lineage>
</organism>
<dbReference type="Gene3D" id="1.10.260.40">
    <property type="entry name" value="lambda repressor-like DNA-binding domains"/>
    <property type="match status" value="1"/>
</dbReference>
<reference evidence="2 3" key="1">
    <citation type="submission" date="2019-06" db="EMBL/GenBank/DDBJ databases">
        <title>Paenimaribius caenipelagi gen. nov., sp. nov., isolated from a tidal flat.</title>
        <authorList>
            <person name="Yoon J.-H."/>
        </authorList>
    </citation>
    <scope>NUCLEOTIDE SEQUENCE [LARGE SCALE GENOMIC DNA]</scope>
    <source>
        <strain evidence="2 3">JBTF-M29</strain>
    </source>
</reference>
<dbReference type="PANTHER" id="PTHR34475:SF1">
    <property type="entry name" value="CYTOSKELETON PROTEIN RODZ"/>
    <property type="match status" value="1"/>
</dbReference>
<dbReference type="InterPro" id="IPR050400">
    <property type="entry name" value="Bact_Cytoskel_RodZ"/>
</dbReference>